<evidence type="ECO:0000256" key="1">
    <source>
        <dbReference type="ARBA" id="ARBA00022553"/>
    </source>
</evidence>
<dbReference type="PANTHER" id="PTHR44591:SF23">
    <property type="entry name" value="CHEY SUBFAMILY"/>
    <property type="match status" value="1"/>
</dbReference>
<protein>
    <submittedName>
        <fullName evidence="4">Response regulator</fullName>
    </submittedName>
</protein>
<evidence type="ECO:0000313" key="4">
    <source>
        <dbReference type="EMBL" id="MFD1365159.1"/>
    </source>
</evidence>
<feature type="modified residue" description="4-aspartylphosphate" evidence="2">
    <location>
        <position position="52"/>
    </location>
</feature>
<comment type="caution">
    <text evidence="4">The sequence shown here is derived from an EMBL/GenBank/DDBJ whole genome shotgun (WGS) entry which is preliminary data.</text>
</comment>
<dbReference type="InterPro" id="IPR001789">
    <property type="entry name" value="Sig_transdc_resp-reg_receiver"/>
</dbReference>
<keyword evidence="5" id="KW-1185">Reference proteome</keyword>
<dbReference type="PROSITE" id="PS50110">
    <property type="entry name" value="RESPONSE_REGULATORY"/>
    <property type="match status" value="1"/>
</dbReference>
<dbReference type="SUPFAM" id="SSF52172">
    <property type="entry name" value="CheY-like"/>
    <property type="match status" value="1"/>
</dbReference>
<sequence length="77" mass="8250">MSVILLAEDDAGITQLLQRLLRRADFEVIAAGDGATALEAARSRRPDLVVTDLDMPVLDGWGCAAHCATIRCRVTSP</sequence>
<dbReference type="RefSeq" id="WP_317795396.1">
    <property type="nucleotide sequence ID" value="NZ_AP028461.1"/>
</dbReference>
<dbReference type="InterPro" id="IPR011006">
    <property type="entry name" value="CheY-like_superfamily"/>
</dbReference>
<reference evidence="5" key="1">
    <citation type="journal article" date="2019" name="Int. J. Syst. Evol. Microbiol.">
        <title>The Global Catalogue of Microorganisms (GCM) 10K type strain sequencing project: providing services to taxonomists for standard genome sequencing and annotation.</title>
        <authorList>
            <consortium name="The Broad Institute Genomics Platform"/>
            <consortium name="The Broad Institute Genome Sequencing Center for Infectious Disease"/>
            <person name="Wu L."/>
            <person name="Ma J."/>
        </authorList>
    </citation>
    <scope>NUCLEOTIDE SEQUENCE [LARGE SCALE GENOMIC DNA]</scope>
    <source>
        <strain evidence="5">CCM 7526</strain>
    </source>
</reference>
<evidence type="ECO:0000256" key="2">
    <source>
        <dbReference type="PROSITE-ProRule" id="PRU00169"/>
    </source>
</evidence>
<dbReference type="InterPro" id="IPR050595">
    <property type="entry name" value="Bact_response_regulator"/>
</dbReference>
<feature type="domain" description="Response regulatory" evidence="3">
    <location>
        <begin position="3"/>
        <end position="77"/>
    </location>
</feature>
<organism evidence="4 5">
    <name type="scientific">Actinoplanes sichuanensis</name>
    <dbReference type="NCBI Taxonomy" id="512349"/>
    <lineage>
        <taxon>Bacteria</taxon>
        <taxon>Bacillati</taxon>
        <taxon>Actinomycetota</taxon>
        <taxon>Actinomycetes</taxon>
        <taxon>Micromonosporales</taxon>
        <taxon>Micromonosporaceae</taxon>
        <taxon>Actinoplanes</taxon>
    </lineage>
</organism>
<proteinExistence type="predicted"/>
<dbReference type="EMBL" id="JBHTMK010000008">
    <property type="protein sequence ID" value="MFD1365159.1"/>
    <property type="molecule type" value="Genomic_DNA"/>
</dbReference>
<evidence type="ECO:0000259" key="3">
    <source>
        <dbReference type="PROSITE" id="PS50110"/>
    </source>
</evidence>
<dbReference type="Proteomes" id="UP001597183">
    <property type="component" value="Unassembled WGS sequence"/>
</dbReference>
<evidence type="ECO:0000313" key="5">
    <source>
        <dbReference type="Proteomes" id="UP001597183"/>
    </source>
</evidence>
<dbReference type="PANTHER" id="PTHR44591">
    <property type="entry name" value="STRESS RESPONSE REGULATOR PROTEIN 1"/>
    <property type="match status" value="1"/>
</dbReference>
<dbReference type="Pfam" id="PF00072">
    <property type="entry name" value="Response_reg"/>
    <property type="match status" value="1"/>
</dbReference>
<name>A0ABW4A3M5_9ACTN</name>
<gene>
    <name evidence="4" type="ORF">ACFQ5G_07375</name>
</gene>
<keyword evidence="1 2" id="KW-0597">Phosphoprotein</keyword>
<accession>A0ABW4A3M5</accession>
<dbReference type="Gene3D" id="3.40.50.2300">
    <property type="match status" value="1"/>
</dbReference>